<organism evidence="2 3">
    <name type="scientific">Tetrahymena thermophila (strain SB210)</name>
    <dbReference type="NCBI Taxonomy" id="312017"/>
    <lineage>
        <taxon>Eukaryota</taxon>
        <taxon>Sar</taxon>
        <taxon>Alveolata</taxon>
        <taxon>Ciliophora</taxon>
        <taxon>Intramacronucleata</taxon>
        <taxon>Oligohymenophorea</taxon>
        <taxon>Hymenostomatida</taxon>
        <taxon>Tetrahymenina</taxon>
        <taxon>Tetrahymenidae</taxon>
        <taxon>Tetrahymena</taxon>
    </lineage>
</organism>
<feature type="region of interest" description="Disordered" evidence="1">
    <location>
        <begin position="252"/>
        <end position="294"/>
    </location>
</feature>
<proteinExistence type="predicted"/>
<keyword evidence="3" id="KW-1185">Reference proteome</keyword>
<dbReference type="Proteomes" id="UP000009168">
    <property type="component" value="Unassembled WGS sequence"/>
</dbReference>
<dbReference type="RefSeq" id="XP_001017942.3">
    <property type="nucleotide sequence ID" value="XM_001017942.3"/>
</dbReference>
<dbReference type="InParanoid" id="Q23ME2"/>
<dbReference type="KEGG" id="tet:TTHERM_00621170"/>
<name>Q23ME2_TETTS</name>
<accession>Q23ME2</accession>
<evidence type="ECO:0000313" key="2">
    <source>
        <dbReference type="EMBL" id="EAR97697.3"/>
    </source>
</evidence>
<evidence type="ECO:0000313" key="3">
    <source>
        <dbReference type="Proteomes" id="UP000009168"/>
    </source>
</evidence>
<dbReference type="GeneID" id="7827273"/>
<feature type="compositionally biased region" description="Basic and acidic residues" evidence="1">
    <location>
        <begin position="263"/>
        <end position="294"/>
    </location>
</feature>
<reference evidence="3" key="1">
    <citation type="journal article" date="2006" name="PLoS Biol.">
        <title>Macronuclear genome sequence of the ciliate Tetrahymena thermophila, a model eukaryote.</title>
        <authorList>
            <person name="Eisen J.A."/>
            <person name="Coyne R.S."/>
            <person name="Wu M."/>
            <person name="Wu D."/>
            <person name="Thiagarajan M."/>
            <person name="Wortman J.R."/>
            <person name="Badger J.H."/>
            <person name="Ren Q."/>
            <person name="Amedeo P."/>
            <person name="Jones K.M."/>
            <person name="Tallon L.J."/>
            <person name="Delcher A.L."/>
            <person name="Salzberg S.L."/>
            <person name="Silva J.C."/>
            <person name="Haas B.J."/>
            <person name="Majoros W.H."/>
            <person name="Farzad M."/>
            <person name="Carlton J.M."/>
            <person name="Smith R.K. Jr."/>
            <person name="Garg J."/>
            <person name="Pearlman R.E."/>
            <person name="Karrer K.M."/>
            <person name="Sun L."/>
            <person name="Manning G."/>
            <person name="Elde N.C."/>
            <person name="Turkewitz A.P."/>
            <person name="Asai D.J."/>
            <person name="Wilkes D.E."/>
            <person name="Wang Y."/>
            <person name="Cai H."/>
            <person name="Collins K."/>
            <person name="Stewart B.A."/>
            <person name="Lee S.R."/>
            <person name="Wilamowska K."/>
            <person name="Weinberg Z."/>
            <person name="Ruzzo W.L."/>
            <person name="Wloga D."/>
            <person name="Gaertig J."/>
            <person name="Frankel J."/>
            <person name="Tsao C.-C."/>
            <person name="Gorovsky M.A."/>
            <person name="Keeling P.J."/>
            <person name="Waller R.F."/>
            <person name="Patron N.J."/>
            <person name="Cherry J.M."/>
            <person name="Stover N.A."/>
            <person name="Krieger C.J."/>
            <person name="del Toro C."/>
            <person name="Ryder H.F."/>
            <person name="Williamson S.C."/>
            <person name="Barbeau R.A."/>
            <person name="Hamilton E.P."/>
            <person name="Orias E."/>
        </authorList>
    </citation>
    <scope>NUCLEOTIDE SEQUENCE [LARGE SCALE GENOMIC DNA]</scope>
    <source>
        <strain evidence="3">SB210</strain>
    </source>
</reference>
<sequence>MNQASSKYQFETIDQLGVKQVVPPSNYYRLDRTVPIQNVPLNQQSGYASNVRTLDYLQAASNLNIHRAYENDNILTKVPTLQINGSYKKTLLNRTRELVEQNDLSSPFKQYTQRLSSPTHHQSPIYSGSLPQYQSNQSPQMPRNIDEQSLYYYRAGDAVPPPLMSQFQQLPSHSQLVSCQTYVNPNLLNHSALHNQQQNFIDPGKQQMMDIYSELPRDQCHYCVSNTGLFGTQPADYYYNKQLIEERENMHQIQQKQYMESIKQQKDGNKKDWENEIDERRKKNKNQDDIRDNVSVESDITKNPQDYAMNIQDMGIPDGKEINEHMNKEKQKAQAQFGGMLKATMFGKKLKNVAEQSILKRQVNEVNELFEQQEQDFINFENIQFADLDHLTDEEKKKLLLYYSQMNMLNEEMKNGQVNSQKSLSQIISFVQNQISGIQEQVFANGLDNLAKRLQRE</sequence>
<feature type="region of interest" description="Disordered" evidence="1">
    <location>
        <begin position="111"/>
        <end position="141"/>
    </location>
</feature>
<dbReference type="AlphaFoldDB" id="Q23ME2"/>
<gene>
    <name evidence="2" type="ORF">TTHERM_00621170</name>
</gene>
<protein>
    <submittedName>
        <fullName evidence="2">Uncharacterized protein</fullName>
    </submittedName>
</protein>
<evidence type="ECO:0000256" key="1">
    <source>
        <dbReference type="SAM" id="MobiDB-lite"/>
    </source>
</evidence>
<dbReference type="HOGENOM" id="CLU_599211_0_0_1"/>
<dbReference type="EMBL" id="GG662661">
    <property type="protein sequence ID" value="EAR97697.3"/>
    <property type="molecule type" value="Genomic_DNA"/>
</dbReference>